<sequence length="440" mass="48770">MAAASALRLVHASASTHENLPLTDRPRPTPRTRPTLYGPNIELLIADGIIPFGFELLARDDDPAENNSNRVLRAIIEISRAMGSQGVIEGQYNESQYEESEGEEIFHVGWLQNVCRKKEGTLHACAGACGAILGGGSKDEIEKLRRYGLYVGMVQGILSKVDERKEWPAKEVNKLRDLALKELKDFNQAKQAIPIRQPLAVFEPMRHLILSAPQTSAPALCIAACELVGGHRNQAMAAASALRLMHASTSTHENLPLTDRPRPRRRTRPTLYGPNIELLIADGMIPFGFELLARDDDPAENNSNRVLRAIIEISRAMGSQGVIEGQYNESQYEESEGEEIFHVGWLQNVCRKKEGTLHACAGACGAILGGGSEDEIEKLRRYGLYVGMVQGILSKVDERKEWSVKEVNKLRDLALKELKDFNQAKVKTISILVETRFCNL</sequence>
<dbReference type="GO" id="GO:0004659">
    <property type="term" value="F:prenyltransferase activity"/>
    <property type="evidence" value="ECO:0007669"/>
    <property type="project" value="InterPro"/>
</dbReference>
<dbReference type="InterPro" id="IPR000092">
    <property type="entry name" value="Polyprenyl_synt"/>
</dbReference>
<protein>
    <submittedName>
        <fullName evidence="6">Uncharacterized protein</fullName>
    </submittedName>
</protein>
<keyword evidence="5" id="KW-0808">Transferase</keyword>
<keyword evidence="4" id="KW-0460">Magnesium</keyword>
<comment type="caution">
    <text evidence="6">The sequence shown here is derived from an EMBL/GenBank/DDBJ whole genome shotgun (WGS) entry which is preliminary data.</text>
</comment>
<dbReference type="AlphaFoldDB" id="A0A6A6KBL6"/>
<keyword evidence="7" id="KW-1185">Reference proteome</keyword>
<dbReference type="GO" id="GO:0046872">
    <property type="term" value="F:metal ion binding"/>
    <property type="evidence" value="ECO:0007669"/>
    <property type="project" value="UniProtKB-KW"/>
</dbReference>
<evidence type="ECO:0000313" key="6">
    <source>
        <dbReference type="EMBL" id="KAF2285745.1"/>
    </source>
</evidence>
<evidence type="ECO:0000256" key="2">
    <source>
        <dbReference type="ARBA" id="ARBA00006706"/>
    </source>
</evidence>
<dbReference type="PANTHER" id="PTHR43281">
    <property type="entry name" value="FARNESYL DIPHOSPHATE SYNTHASE"/>
    <property type="match status" value="1"/>
</dbReference>
<dbReference type="PANTHER" id="PTHR43281:SF6">
    <property type="entry name" value="HETERODIMERIC GERANYLGERANYL PYROPHOSPHATE SYNTHASE SMALL SUBUNIT, CHLOROPLASTIC-LIKE"/>
    <property type="match status" value="1"/>
</dbReference>
<evidence type="ECO:0000313" key="7">
    <source>
        <dbReference type="Proteomes" id="UP000467840"/>
    </source>
</evidence>
<proteinExistence type="inferred from homology"/>
<comment type="similarity">
    <text evidence="2 5">Belongs to the FPP/GGPP synthase family.</text>
</comment>
<evidence type="ECO:0000256" key="3">
    <source>
        <dbReference type="ARBA" id="ARBA00022723"/>
    </source>
</evidence>
<dbReference type="Gene3D" id="1.10.600.10">
    <property type="entry name" value="Farnesyl Diphosphate Synthase"/>
    <property type="match status" value="2"/>
</dbReference>
<dbReference type="EMBL" id="JAAGAX010000017">
    <property type="protein sequence ID" value="KAF2285745.1"/>
    <property type="molecule type" value="Genomic_DNA"/>
</dbReference>
<dbReference type="Proteomes" id="UP000467840">
    <property type="component" value="Chromosome 3"/>
</dbReference>
<comment type="cofactor">
    <cofactor evidence="1">
        <name>Mg(2+)</name>
        <dbReference type="ChEBI" id="CHEBI:18420"/>
    </cofactor>
</comment>
<keyword evidence="3" id="KW-0479">Metal-binding</keyword>
<accession>A0A6A6KBL6</accession>
<reference evidence="6 7" key="1">
    <citation type="journal article" date="2020" name="Mol. Plant">
        <title>The Chromosome-Based Rubber Tree Genome Provides New Insights into Spurge Genome Evolution and Rubber Biosynthesis.</title>
        <authorList>
            <person name="Liu J."/>
            <person name="Shi C."/>
            <person name="Shi C.C."/>
            <person name="Li W."/>
            <person name="Zhang Q.J."/>
            <person name="Zhang Y."/>
            <person name="Li K."/>
            <person name="Lu H.F."/>
            <person name="Shi C."/>
            <person name="Zhu S.T."/>
            <person name="Xiao Z.Y."/>
            <person name="Nan H."/>
            <person name="Yue Y."/>
            <person name="Zhu X.G."/>
            <person name="Wu Y."/>
            <person name="Hong X.N."/>
            <person name="Fan G.Y."/>
            <person name="Tong Y."/>
            <person name="Zhang D."/>
            <person name="Mao C.L."/>
            <person name="Liu Y.L."/>
            <person name="Hao S.J."/>
            <person name="Liu W.Q."/>
            <person name="Lv M.Q."/>
            <person name="Zhang H.B."/>
            <person name="Liu Y."/>
            <person name="Hu-Tang G.R."/>
            <person name="Wang J.P."/>
            <person name="Wang J.H."/>
            <person name="Sun Y.H."/>
            <person name="Ni S.B."/>
            <person name="Chen W.B."/>
            <person name="Zhang X.C."/>
            <person name="Jiao Y.N."/>
            <person name="Eichler E.E."/>
            <person name="Li G.H."/>
            <person name="Liu X."/>
            <person name="Gao L.Z."/>
        </authorList>
    </citation>
    <scope>NUCLEOTIDE SEQUENCE [LARGE SCALE GENOMIC DNA]</scope>
    <source>
        <strain evidence="7">cv. GT1</strain>
        <tissue evidence="6">Leaf</tissue>
    </source>
</reference>
<dbReference type="SUPFAM" id="SSF48576">
    <property type="entry name" value="Terpenoid synthases"/>
    <property type="match status" value="2"/>
</dbReference>
<name>A0A6A6KBL6_HEVBR</name>
<gene>
    <name evidence="6" type="ORF">GH714_007573</name>
</gene>
<dbReference type="GO" id="GO:0008299">
    <property type="term" value="P:isoprenoid biosynthetic process"/>
    <property type="evidence" value="ECO:0007669"/>
    <property type="project" value="InterPro"/>
</dbReference>
<evidence type="ECO:0000256" key="5">
    <source>
        <dbReference type="RuleBase" id="RU004466"/>
    </source>
</evidence>
<dbReference type="InterPro" id="IPR008949">
    <property type="entry name" value="Isoprenoid_synthase_dom_sf"/>
</dbReference>
<evidence type="ECO:0000256" key="4">
    <source>
        <dbReference type="ARBA" id="ARBA00022842"/>
    </source>
</evidence>
<evidence type="ECO:0000256" key="1">
    <source>
        <dbReference type="ARBA" id="ARBA00001946"/>
    </source>
</evidence>
<organism evidence="6 7">
    <name type="scientific">Hevea brasiliensis</name>
    <name type="common">Para rubber tree</name>
    <name type="synonym">Siphonia brasiliensis</name>
    <dbReference type="NCBI Taxonomy" id="3981"/>
    <lineage>
        <taxon>Eukaryota</taxon>
        <taxon>Viridiplantae</taxon>
        <taxon>Streptophyta</taxon>
        <taxon>Embryophyta</taxon>
        <taxon>Tracheophyta</taxon>
        <taxon>Spermatophyta</taxon>
        <taxon>Magnoliopsida</taxon>
        <taxon>eudicotyledons</taxon>
        <taxon>Gunneridae</taxon>
        <taxon>Pentapetalae</taxon>
        <taxon>rosids</taxon>
        <taxon>fabids</taxon>
        <taxon>Malpighiales</taxon>
        <taxon>Euphorbiaceae</taxon>
        <taxon>Crotonoideae</taxon>
        <taxon>Micrandreae</taxon>
        <taxon>Hevea</taxon>
    </lineage>
</organism>
<dbReference type="Pfam" id="PF00348">
    <property type="entry name" value="polyprenyl_synt"/>
    <property type="match status" value="1"/>
</dbReference>